<gene>
    <name evidence="1" type="ORF">CCR75_007521</name>
</gene>
<evidence type="ECO:0000313" key="2">
    <source>
        <dbReference type="Proteomes" id="UP000294530"/>
    </source>
</evidence>
<dbReference type="Proteomes" id="UP000294530">
    <property type="component" value="Unassembled WGS sequence"/>
</dbReference>
<dbReference type="EMBL" id="SHOA02000209">
    <property type="protein sequence ID" value="TDH66015.1"/>
    <property type="molecule type" value="Genomic_DNA"/>
</dbReference>
<proteinExistence type="predicted"/>
<dbReference type="RefSeq" id="XP_067815514.1">
    <property type="nucleotide sequence ID" value="XM_067965580.1"/>
</dbReference>
<keyword evidence="2" id="KW-1185">Reference proteome</keyword>
<protein>
    <submittedName>
        <fullName evidence="1">Uncharacterized protein</fullName>
    </submittedName>
</protein>
<dbReference type="AlphaFoldDB" id="A0A976IBJ7"/>
<organism evidence="1 2">
    <name type="scientific">Bremia lactucae</name>
    <name type="common">Lettuce downy mildew</name>
    <dbReference type="NCBI Taxonomy" id="4779"/>
    <lineage>
        <taxon>Eukaryota</taxon>
        <taxon>Sar</taxon>
        <taxon>Stramenopiles</taxon>
        <taxon>Oomycota</taxon>
        <taxon>Peronosporomycetes</taxon>
        <taxon>Peronosporales</taxon>
        <taxon>Peronosporaceae</taxon>
        <taxon>Bremia</taxon>
    </lineage>
</organism>
<sequence>MNYANKMTRKSYVSFQPHFNLVCMYRSIKIDSTRAQNHRVEARNKQKVVVGLDGITLENKGLRSEACFEESTTSREIQSCRPQLQKASVSNINMQQTFTRA</sequence>
<dbReference type="GeneID" id="94351251"/>
<accession>A0A976IBJ7</accession>
<dbReference type="KEGG" id="blac:94351251"/>
<evidence type="ECO:0000313" key="1">
    <source>
        <dbReference type="EMBL" id="TDH66015.1"/>
    </source>
</evidence>
<comment type="caution">
    <text evidence="1">The sequence shown here is derived from an EMBL/GenBank/DDBJ whole genome shotgun (WGS) entry which is preliminary data.</text>
</comment>
<reference evidence="1 2" key="1">
    <citation type="journal article" date="2021" name="Genome Biol.">
        <title>AFLAP: assembly-free linkage analysis pipeline using k-mers from genome sequencing data.</title>
        <authorList>
            <person name="Fletcher K."/>
            <person name="Zhang L."/>
            <person name="Gil J."/>
            <person name="Han R."/>
            <person name="Cavanaugh K."/>
            <person name="Michelmore R."/>
        </authorList>
    </citation>
    <scope>NUCLEOTIDE SEQUENCE [LARGE SCALE GENOMIC DNA]</scope>
    <source>
        <strain evidence="1 2">SF5</strain>
    </source>
</reference>
<name>A0A976IBJ7_BRELC</name>